<dbReference type="Gene3D" id="2.60.120.330">
    <property type="entry name" value="B-lactam Antibiotic, Isopenicillin N Synthase, Chain"/>
    <property type="match status" value="1"/>
</dbReference>
<dbReference type="InterPro" id="IPR026992">
    <property type="entry name" value="DIOX_N"/>
</dbReference>
<keyword evidence="2" id="KW-0408">Iron</keyword>
<accession>A0A0D0CB95</accession>
<feature type="domain" description="Isopenicillin N synthase-like Fe(2+) 2OG dioxygenase" evidence="4">
    <location>
        <begin position="213"/>
        <end position="291"/>
    </location>
</feature>
<feature type="domain" description="Non-haem dioxygenase N-terminal" evidence="5">
    <location>
        <begin position="52"/>
        <end position="153"/>
    </location>
</feature>
<dbReference type="HOGENOM" id="CLU_010119_10_0_1"/>
<dbReference type="InterPro" id="IPR044861">
    <property type="entry name" value="IPNS-like_FE2OG_OXY"/>
</dbReference>
<proteinExistence type="predicted"/>
<dbReference type="AlphaFoldDB" id="A0A0D0CB95"/>
<name>A0A0D0CB95_9AGAR</name>
<evidence type="ECO:0000259" key="5">
    <source>
        <dbReference type="Pfam" id="PF14226"/>
    </source>
</evidence>
<organism evidence="6 7">
    <name type="scientific">Collybiopsis luxurians FD-317 M1</name>
    <dbReference type="NCBI Taxonomy" id="944289"/>
    <lineage>
        <taxon>Eukaryota</taxon>
        <taxon>Fungi</taxon>
        <taxon>Dikarya</taxon>
        <taxon>Basidiomycota</taxon>
        <taxon>Agaricomycotina</taxon>
        <taxon>Agaricomycetes</taxon>
        <taxon>Agaricomycetidae</taxon>
        <taxon>Agaricales</taxon>
        <taxon>Marasmiineae</taxon>
        <taxon>Omphalotaceae</taxon>
        <taxon>Collybiopsis</taxon>
        <taxon>Collybiopsis luxurians</taxon>
    </lineage>
</organism>
<evidence type="ECO:0000256" key="2">
    <source>
        <dbReference type="ARBA" id="ARBA00023004"/>
    </source>
</evidence>
<evidence type="ECO:0000256" key="3">
    <source>
        <dbReference type="SAM" id="MobiDB-lite"/>
    </source>
</evidence>
<evidence type="ECO:0000259" key="4">
    <source>
        <dbReference type="Pfam" id="PF03171"/>
    </source>
</evidence>
<dbReference type="Pfam" id="PF03171">
    <property type="entry name" value="2OG-FeII_Oxy"/>
    <property type="match status" value="1"/>
</dbReference>
<gene>
    <name evidence="6" type="ORF">GYMLUDRAFT_76548</name>
</gene>
<dbReference type="EMBL" id="KN834807">
    <property type="protein sequence ID" value="KIK55307.1"/>
    <property type="molecule type" value="Genomic_DNA"/>
</dbReference>
<dbReference type="PANTHER" id="PTHR47991">
    <property type="entry name" value="OXOGLUTARATE/IRON-DEPENDENT DIOXYGENASE"/>
    <property type="match status" value="1"/>
</dbReference>
<protein>
    <recommendedName>
        <fullName evidence="8">Fe2OG dioxygenase domain-containing protein</fullName>
    </recommendedName>
</protein>
<evidence type="ECO:0000313" key="7">
    <source>
        <dbReference type="Proteomes" id="UP000053593"/>
    </source>
</evidence>
<evidence type="ECO:0008006" key="8">
    <source>
        <dbReference type="Google" id="ProtNLM"/>
    </source>
</evidence>
<dbReference type="Pfam" id="PF14226">
    <property type="entry name" value="DIOX_N"/>
    <property type="match status" value="1"/>
</dbReference>
<dbReference type="SUPFAM" id="SSF51197">
    <property type="entry name" value="Clavaminate synthase-like"/>
    <property type="match status" value="1"/>
</dbReference>
<keyword evidence="1" id="KW-0479">Metal-binding</keyword>
<evidence type="ECO:0000256" key="1">
    <source>
        <dbReference type="ARBA" id="ARBA00022723"/>
    </source>
</evidence>
<feature type="region of interest" description="Disordered" evidence="3">
    <location>
        <begin position="320"/>
        <end position="355"/>
    </location>
</feature>
<dbReference type="GO" id="GO:0046872">
    <property type="term" value="F:metal ion binding"/>
    <property type="evidence" value="ECO:0007669"/>
    <property type="project" value="UniProtKB-KW"/>
</dbReference>
<dbReference type="Proteomes" id="UP000053593">
    <property type="component" value="Unassembled WGS sequence"/>
</dbReference>
<sequence length="370" mass="41631">MLTAALNHFTSWKQSLLPSARPHFKQFLENPLPEYVPPPTTEEKLEWVDLAIIDMAQADTPEGCKALAKEVVQAMNTQGFFYVINHGYTIEQTRKMFRIANMTFDGVDSEGKKKYTGKSPAVYEGYKPRKTWKIEEGVTDEIEHYNINHDVNKISHPNALRPYLDELDKFARHNHTHVLFTILRLMATGMDLPEDTFVNLHAFNEPGESSGSYPRSAEKTNVYLKGHSDIGSITILWSQPISGLQILSKDGVWRYIKHIKNALVVNSGDVMNLLSGGFYKPTIHRVIQPPKDQMALERLGVFYFAMAADHVKLVSVQGGVSGSEEAGAPTMSDWRKERTGRYGSGSMKPSQNEGKVEQEVILGVTVNEYN</sequence>
<dbReference type="InterPro" id="IPR050295">
    <property type="entry name" value="Plant_2OG-oxidoreductases"/>
</dbReference>
<evidence type="ECO:0000313" key="6">
    <source>
        <dbReference type="EMBL" id="KIK55307.1"/>
    </source>
</evidence>
<dbReference type="InterPro" id="IPR027443">
    <property type="entry name" value="IPNS-like_sf"/>
</dbReference>
<dbReference type="OrthoDB" id="406156at2759"/>
<reference evidence="6 7" key="1">
    <citation type="submission" date="2014-04" db="EMBL/GenBank/DDBJ databases">
        <title>Evolutionary Origins and Diversification of the Mycorrhizal Mutualists.</title>
        <authorList>
            <consortium name="DOE Joint Genome Institute"/>
            <consortium name="Mycorrhizal Genomics Consortium"/>
            <person name="Kohler A."/>
            <person name="Kuo A."/>
            <person name="Nagy L.G."/>
            <person name="Floudas D."/>
            <person name="Copeland A."/>
            <person name="Barry K.W."/>
            <person name="Cichocki N."/>
            <person name="Veneault-Fourrey C."/>
            <person name="LaButti K."/>
            <person name="Lindquist E.A."/>
            <person name="Lipzen A."/>
            <person name="Lundell T."/>
            <person name="Morin E."/>
            <person name="Murat C."/>
            <person name="Riley R."/>
            <person name="Ohm R."/>
            <person name="Sun H."/>
            <person name="Tunlid A."/>
            <person name="Henrissat B."/>
            <person name="Grigoriev I.V."/>
            <person name="Hibbett D.S."/>
            <person name="Martin F."/>
        </authorList>
    </citation>
    <scope>NUCLEOTIDE SEQUENCE [LARGE SCALE GENOMIC DNA]</scope>
    <source>
        <strain evidence="6 7">FD-317 M1</strain>
    </source>
</reference>
<keyword evidence="7" id="KW-1185">Reference proteome</keyword>